<dbReference type="KEGG" id="ghi:107901312"/>
<dbReference type="PaxDb" id="3635-A0A1U8J2A1"/>
<gene>
    <name evidence="2" type="primary">LOC107901312</name>
</gene>
<name>A0A1U8J2A1_GOSHI</name>
<dbReference type="Proteomes" id="UP000818029">
    <property type="component" value="Chromosome D06"/>
</dbReference>
<protein>
    <submittedName>
        <fullName evidence="2">Uncharacterized protein isoform X1</fullName>
    </submittedName>
</protein>
<keyword evidence="1" id="KW-1185">Reference proteome</keyword>
<dbReference type="AlphaFoldDB" id="A0A1U8J2A1"/>
<proteinExistence type="predicted"/>
<reference evidence="2" key="2">
    <citation type="submission" date="2025-08" db="UniProtKB">
        <authorList>
            <consortium name="RefSeq"/>
        </authorList>
    </citation>
    <scope>IDENTIFICATION</scope>
</reference>
<dbReference type="RefSeq" id="XP_016682743.1">
    <property type="nucleotide sequence ID" value="XM_016827254.2"/>
</dbReference>
<accession>A0A1U8J2A1</accession>
<organism evidence="1 2">
    <name type="scientific">Gossypium hirsutum</name>
    <name type="common">Upland cotton</name>
    <name type="synonym">Gossypium mexicanum</name>
    <dbReference type="NCBI Taxonomy" id="3635"/>
    <lineage>
        <taxon>Eukaryota</taxon>
        <taxon>Viridiplantae</taxon>
        <taxon>Streptophyta</taxon>
        <taxon>Embryophyta</taxon>
        <taxon>Tracheophyta</taxon>
        <taxon>Spermatophyta</taxon>
        <taxon>Magnoliopsida</taxon>
        <taxon>eudicotyledons</taxon>
        <taxon>Gunneridae</taxon>
        <taxon>Pentapetalae</taxon>
        <taxon>rosids</taxon>
        <taxon>malvids</taxon>
        <taxon>Malvales</taxon>
        <taxon>Malvaceae</taxon>
        <taxon>Malvoideae</taxon>
        <taxon>Gossypium</taxon>
    </lineage>
</organism>
<dbReference type="GeneID" id="107901312"/>
<reference evidence="1" key="1">
    <citation type="journal article" date="2020" name="Nat. Genet.">
        <title>Genomic diversifications of five Gossypium allopolyploid species and their impact on cotton improvement.</title>
        <authorList>
            <person name="Chen Z.J."/>
            <person name="Sreedasyam A."/>
            <person name="Ando A."/>
            <person name="Song Q."/>
            <person name="De Santiago L.M."/>
            <person name="Hulse-Kemp A.M."/>
            <person name="Ding M."/>
            <person name="Ye W."/>
            <person name="Kirkbride R.C."/>
            <person name="Jenkins J."/>
            <person name="Plott C."/>
            <person name="Lovell J."/>
            <person name="Lin Y.M."/>
            <person name="Vaughn R."/>
            <person name="Liu B."/>
            <person name="Simpson S."/>
            <person name="Scheffler B.E."/>
            <person name="Wen L."/>
            <person name="Saski C.A."/>
            <person name="Grover C.E."/>
            <person name="Hu G."/>
            <person name="Conover J.L."/>
            <person name="Carlson J.W."/>
            <person name="Shu S."/>
            <person name="Boston L.B."/>
            <person name="Williams M."/>
            <person name="Peterson D.G."/>
            <person name="McGee K."/>
            <person name="Jones D.C."/>
            <person name="Wendel J.F."/>
            <person name="Stelly D.M."/>
            <person name="Grimwood J."/>
            <person name="Schmutz J."/>
        </authorList>
    </citation>
    <scope>NUCLEOTIDE SEQUENCE [LARGE SCALE GENOMIC DNA]</scope>
    <source>
        <strain evidence="1">cv. TM-1</strain>
    </source>
</reference>
<evidence type="ECO:0000313" key="1">
    <source>
        <dbReference type="Proteomes" id="UP000818029"/>
    </source>
</evidence>
<sequence length="184" mass="21585">MAKFGKFLSCLFAKPGIIPERLHLLLQRLIYTFKLNLMLKDRIITALPFRFPPLQSRFCRLGVGSNLIQLISYIFHFDEQKDQVAIEQILRVVFLNPKRPCLVSPISLLLPFPQLYVPSFTFAFAFRHLLCLRCFLLGPAANKKPVTDQQYQKVGGPWDFCKVRDNEPKQQKLRIWNRETKEFE</sequence>
<evidence type="ECO:0000313" key="2">
    <source>
        <dbReference type="RefSeq" id="XP_016682743.1"/>
    </source>
</evidence>